<name>A0A164NLR6_9AGAM</name>
<dbReference type="OrthoDB" id="6486656at2759"/>
<accession>A0A164NLR6</accession>
<reference evidence="1 2" key="1">
    <citation type="journal article" date="2016" name="Mol. Biol. Evol.">
        <title>Comparative Genomics of Early-Diverging Mushroom-Forming Fungi Provides Insights into the Origins of Lignocellulose Decay Capabilities.</title>
        <authorList>
            <person name="Nagy L.G."/>
            <person name="Riley R."/>
            <person name="Tritt A."/>
            <person name="Adam C."/>
            <person name="Daum C."/>
            <person name="Floudas D."/>
            <person name="Sun H."/>
            <person name="Yadav J.S."/>
            <person name="Pangilinan J."/>
            <person name="Larsson K.H."/>
            <person name="Matsuura K."/>
            <person name="Barry K."/>
            <person name="Labutti K."/>
            <person name="Kuo R."/>
            <person name="Ohm R.A."/>
            <person name="Bhattacharya S.S."/>
            <person name="Shirouzu T."/>
            <person name="Yoshinaga Y."/>
            <person name="Martin F.M."/>
            <person name="Grigoriev I.V."/>
            <person name="Hibbett D.S."/>
        </authorList>
    </citation>
    <scope>NUCLEOTIDE SEQUENCE [LARGE SCALE GENOMIC DNA]</scope>
    <source>
        <strain evidence="1 2">HHB9708</strain>
    </source>
</reference>
<dbReference type="InterPro" id="IPR008949">
    <property type="entry name" value="Isoprenoid_synthase_dom_sf"/>
</dbReference>
<dbReference type="EMBL" id="KV419443">
    <property type="protein sequence ID" value="KZS87828.1"/>
    <property type="molecule type" value="Genomic_DNA"/>
</dbReference>
<evidence type="ECO:0000313" key="1">
    <source>
        <dbReference type="EMBL" id="KZS87828.1"/>
    </source>
</evidence>
<protein>
    <submittedName>
        <fullName evidence="1">Uncharacterized protein</fullName>
    </submittedName>
</protein>
<organism evidence="1 2">
    <name type="scientific">Sistotremastrum niveocremeum HHB9708</name>
    <dbReference type="NCBI Taxonomy" id="1314777"/>
    <lineage>
        <taxon>Eukaryota</taxon>
        <taxon>Fungi</taxon>
        <taxon>Dikarya</taxon>
        <taxon>Basidiomycota</taxon>
        <taxon>Agaricomycotina</taxon>
        <taxon>Agaricomycetes</taxon>
        <taxon>Sistotremastrales</taxon>
        <taxon>Sistotremastraceae</taxon>
        <taxon>Sertulicium</taxon>
        <taxon>Sertulicium niveocremeum</taxon>
    </lineage>
</organism>
<dbReference type="AlphaFoldDB" id="A0A164NLR6"/>
<evidence type="ECO:0000313" key="2">
    <source>
        <dbReference type="Proteomes" id="UP000076722"/>
    </source>
</evidence>
<gene>
    <name evidence="1" type="ORF">SISNIDRAFT_419042</name>
</gene>
<sequence>MPNPNDAPIRLQLPDILSNWPFTRTINPHYKLTSPLSTSWFTSFKPLPSSVPRSSCRDRWQPAVATGP</sequence>
<dbReference type="Gene3D" id="1.10.600.10">
    <property type="entry name" value="Farnesyl Diphosphate Synthase"/>
    <property type="match status" value="1"/>
</dbReference>
<dbReference type="Proteomes" id="UP000076722">
    <property type="component" value="Unassembled WGS sequence"/>
</dbReference>
<proteinExistence type="predicted"/>
<keyword evidence="2" id="KW-1185">Reference proteome</keyword>